<protein>
    <submittedName>
        <fullName evidence="1">Uncharacterized protein</fullName>
    </submittedName>
</protein>
<dbReference type="AlphaFoldDB" id="A0A9W5MYK5"/>
<gene>
    <name evidence="1" type="ORF">NEISUBOT_05295</name>
</gene>
<comment type="caution">
    <text evidence="1">The sequence shown here is derived from an EMBL/GenBank/DDBJ whole genome shotgun (WGS) entry which is preliminary data.</text>
</comment>
<evidence type="ECO:0000313" key="2">
    <source>
        <dbReference type="Proteomes" id="UP000004621"/>
    </source>
</evidence>
<name>A0A9W5MYK5_NEISU</name>
<organism evidence="1 2">
    <name type="scientific">Neisseria subflava NJ9703</name>
    <dbReference type="NCBI Taxonomy" id="546268"/>
    <lineage>
        <taxon>Bacteria</taxon>
        <taxon>Pseudomonadati</taxon>
        <taxon>Pseudomonadota</taxon>
        <taxon>Betaproteobacteria</taxon>
        <taxon>Neisseriales</taxon>
        <taxon>Neisseriaceae</taxon>
        <taxon>Neisseria</taxon>
    </lineage>
</organism>
<reference evidence="1 2" key="1">
    <citation type="submission" date="2010-01" db="EMBL/GenBank/DDBJ databases">
        <authorList>
            <person name="Weinstock G."/>
            <person name="Sodergren E."/>
            <person name="Clifton S."/>
            <person name="Fulton L."/>
            <person name="Fulton B."/>
            <person name="Courtney L."/>
            <person name="Fronick C."/>
            <person name="Harrison M."/>
            <person name="Strong C."/>
            <person name="Farmer C."/>
            <person name="Delahaunty K."/>
            <person name="Markovic C."/>
            <person name="Hall O."/>
            <person name="Minx P."/>
            <person name="Tomlinson C."/>
            <person name="Mitreva M."/>
            <person name="Nelson J."/>
            <person name="Hou S."/>
            <person name="Wollam A."/>
            <person name="Pepin K.H."/>
            <person name="Johnson M."/>
            <person name="Bhonagiri V."/>
            <person name="Nash W.E."/>
            <person name="Warren W."/>
            <person name="Chinwalla A."/>
            <person name="Mardis E.R."/>
            <person name="Wilson R.K."/>
        </authorList>
    </citation>
    <scope>NUCLEOTIDE SEQUENCE [LARGE SCALE GENOMIC DNA]</scope>
    <source>
        <strain evidence="1 2">NJ9703</strain>
    </source>
</reference>
<dbReference type="Proteomes" id="UP000004621">
    <property type="component" value="Unassembled WGS sequence"/>
</dbReference>
<dbReference type="EMBL" id="ACEO02000012">
    <property type="protein sequence ID" value="EFC51323.1"/>
    <property type="molecule type" value="Genomic_DNA"/>
</dbReference>
<sequence>MNYKGFRAIRCIRFYETCALCFNIIKGACSDGLAWAGLCYIIV</sequence>
<accession>A0A9W5MYK5</accession>
<evidence type="ECO:0000313" key="1">
    <source>
        <dbReference type="EMBL" id="EFC51323.1"/>
    </source>
</evidence>
<proteinExistence type="predicted"/>